<reference evidence="1 2" key="1">
    <citation type="journal article" date="2011" name="Front. Microbiol.">
        <title>Genomic signatures of strain selection and enhancement in Bacillus atrophaeus var. globigii, a historical biowarfare simulant.</title>
        <authorList>
            <person name="Gibbons H.S."/>
            <person name="Broomall S.M."/>
            <person name="McNew L.A."/>
            <person name="Daligault H."/>
            <person name="Chapman C."/>
            <person name="Bruce D."/>
            <person name="Karavis M."/>
            <person name="Krepps M."/>
            <person name="McGregor P.A."/>
            <person name="Hong C."/>
            <person name="Park K.H."/>
            <person name="Akmal A."/>
            <person name="Feldman A."/>
            <person name="Lin J.S."/>
            <person name="Chang W.E."/>
            <person name="Higgs B.W."/>
            <person name="Demirev P."/>
            <person name="Lindquist J."/>
            <person name="Liem A."/>
            <person name="Fochler E."/>
            <person name="Read T.D."/>
            <person name="Tapia R."/>
            <person name="Johnson S."/>
            <person name="Bishop-Lilly K.A."/>
            <person name="Detter C."/>
            <person name="Han C."/>
            <person name="Sozhamannan S."/>
            <person name="Rosenzweig C.N."/>
            <person name="Skowronski E.W."/>
        </authorList>
    </citation>
    <scope>NUCLEOTIDE SEQUENCE [LARGE SCALE GENOMIC DNA]</scope>
    <source>
        <strain evidence="1 2">TPS4-2</strain>
    </source>
</reference>
<dbReference type="RefSeq" id="WP_126752665.1">
    <property type="nucleotide sequence ID" value="NZ_JBHUMT010000004.1"/>
</dbReference>
<sequence length="77" mass="8751">MGFWDAIFDLGKKALSEGTKQTKDVSNRLSKLKRKSDSELLKMVKDSSWASTVDSKDKAVARQILKSRGYTDEQLRK</sequence>
<organism evidence="1 2">
    <name type="scientific">Idiomarina piscisalsi</name>
    <dbReference type="NCBI Taxonomy" id="1096243"/>
    <lineage>
        <taxon>Bacteria</taxon>
        <taxon>Pseudomonadati</taxon>
        <taxon>Pseudomonadota</taxon>
        <taxon>Gammaproteobacteria</taxon>
        <taxon>Alteromonadales</taxon>
        <taxon>Idiomarinaceae</taxon>
        <taxon>Idiomarina</taxon>
    </lineage>
</organism>
<dbReference type="EMBL" id="PIQA01000011">
    <property type="protein sequence ID" value="RUO62805.1"/>
    <property type="molecule type" value="Genomic_DNA"/>
</dbReference>
<evidence type="ECO:0000313" key="1">
    <source>
        <dbReference type="EMBL" id="RUO62805.1"/>
    </source>
</evidence>
<dbReference type="AlphaFoldDB" id="A0A432YPM6"/>
<protein>
    <submittedName>
        <fullName evidence="1">Uncharacterized protein</fullName>
    </submittedName>
</protein>
<comment type="caution">
    <text evidence="1">The sequence shown here is derived from an EMBL/GenBank/DDBJ whole genome shotgun (WGS) entry which is preliminary data.</text>
</comment>
<dbReference type="Proteomes" id="UP000288361">
    <property type="component" value="Unassembled WGS sequence"/>
</dbReference>
<evidence type="ECO:0000313" key="2">
    <source>
        <dbReference type="Proteomes" id="UP000288361"/>
    </source>
</evidence>
<proteinExistence type="predicted"/>
<gene>
    <name evidence="1" type="ORF">CWI73_10075</name>
</gene>
<name>A0A432YPM6_9GAMM</name>
<accession>A0A432YPM6</accession>